<evidence type="ECO:0000313" key="2">
    <source>
        <dbReference type="EMBL" id="KAK3739552.1"/>
    </source>
</evidence>
<gene>
    <name evidence="2" type="ORF">RRG08_013986</name>
</gene>
<sequence>MIEGHKTVGVNEEDGREGRGGDGRTHRLASVIGDQINQRQEFPSWFQTVPKAKLQAFISQIVRRNLESPGIYLVAVEFFSG</sequence>
<keyword evidence="3" id="KW-1185">Reference proteome</keyword>
<comment type="caution">
    <text evidence="2">The sequence shown here is derived from an EMBL/GenBank/DDBJ whole genome shotgun (WGS) entry which is preliminary data.</text>
</comment>
<evidence type="ECO:0000313" key="3">
    <source>
        <dbReference type="Proteomes" id="UP001283361"/>
    </source>
</evidence>
<dbReference type="AlphaFoldDB" id="A0AAE1CVV9"/>
<feature type="region of interest" description="Disordered" evidence="1">
    <location>
        <begin position="1"/>
        <end position="25"/>
    </location>
</feature>
<reference evidence="2" key="1">
    <citation type="journal article" date="2023" name="G3 (Bethesda)">
        <title>A reference genome for the long-term kleptoplast-retaining sea slug Elysia crispata morphotype clarki.</title>
        <authorList>
            <person name="Eastman K.E."/>
            <person name="Pendleton A.L."/>
            <person name="Shaikh M.A."/>
            <person name="Suttiyut T."/>
            <person name="Ogas R."/>
            <person name="Tomko P."/>
            <person name="Gavelis G."/>
            <person name="Widhalm J.R."/>
            <person name="Wisecaver J.H."/>
        </authorList>
    </citation>
    <scope>NUCLEOTIDE SEQUENCE</scope>
    <source>
        <strain evidence="2">ECLA1</strain>
    </source>
</reference>
<protein>
    <submittedName>
        <fullName evidence="2">Uncharacterized protein</fullName>
    </submittedName>
</protein>
<feature type="compositionally biased region" description="Basic and acidic residues" evidence="1">
    <location>
        <begin position="16"/>
        <end position="25"/>
    </location>
</feature>
<proteinExistence type="predicted"/>
<accession>A0AAE1CVV9</accession>
<dbReference type="EMBL" id="JAWDGP010006515">
    <property type="protein sequence ID" value="KAK3739552.1"/>
    <property type="molecule type" value="Genomic_DNA"/>
</dbReference>
<organism evidence="2 3">
    <name type="scientific">Elysia crispata</name>
    <name type="common">lettuce slug</name>
    <dbReference type="NCBI Taxonomy" id="231223"/>
    <lineage>
        <taxon>Eukaryota</taxon>
        <taxon>Metazoa</taxon>
        <taxon>Spiralia</taxon>
        <taxon>Lophotrochozoa</taxon>
        <taxon>Mollusca</taxon>
        <taxon>Gastropoda</taxon>
        <taxon>Heterobranchia</taxon>
        <taxon>Euthyneura</taxon>
        <taxon>Panpulmonata</taxon>
        <taxon>Sacoglossa</taxon>
        <taxon>Placobranchoidea</taxon>
        <taxon>Plakobranchidae</taxon>
        <taxon>Elysia</taxon>
    </lineage>
</organism>
<dbReference type="Proteomes" id="UP001283361">
    <property type="component" value="Unassembled WGS sequence"/>
</dbReference>
<name>A0AAE1CVV9_9GAST</name>
<evidence type="ECO:0000256" key="1">
    <source>
        <dbReference type="SAM" id="MobiDB-lite"/>
    </source>
</evidence>